<dbReference type="AlphaFoldDB" id="A0AAW2WZU1"/>
<name>A0AAW2WZU1_9LAMI</name>
<evidence type="ECO:0000313" key="2">
    <source>
        <dbReference type="EMBL" id="KAL0446341.1"/>
    </source>
</evidence>
<proteinExistence type="predicted"/>
<dbReference type="CDD" id="cd09272">
    <property type="entry name" value="RNase_HI_RT_Ty1"/>
    <property type="match status" value="1"/>
</dbReference>
<comment type="caution">
    <text evidence="2">The sequence shown here is derived from an EMBL/GenBank/DDBJ whole genome shotgun (WGS) entry which is preliminary data.</text>
</comment>
<sequence length="186" mass="20254">MAATMNLPSGMPAFNSQAGCLSSAKKISEFFFQCKLRRASERVDFCKSTKIRNSSSSYGNRESNAIAAAFSPNGVALPAAIHIVANPVFHERTKHLEIDCHLVRDEFKAGFVLPQYISGKLQLADMFTKSLSGPLLATSMSKLGLVSFPQVHLEGGMKRFHVNSLNKSDGSSEQQGEITEVRTQNG</sequence>
<evidence type="ECO:0000256" key="1">
    <source>
        <dbReference type="SAM" id="MobiDB-lite"/>
    </source>
</evidence>
<gene>
    <name evidence="2" type="ORF">Slati_1762000</name>
</gene>
<dbReference type="EMBL" id="JACGWN010000006">
    <property type="protein sequence ID" value="KAL0446341.1"/>
    <property type="molecule type" value="Genomic_DNA"/>
</dbReference>
<feature type="region of interest" description="Disordered" evidence="1">
    <location>
        <begin position="165"/>
        <end position="186"/>
    </location>
</feature>
<protein>
    <submittedName>
        <fullName evidence="2">Uncharacterized protein</fullName>
    </submittedName>
</protein>
<organism evidence="2">
    <name type="scientific">Sesamum latifolium</name>
    <dbReference type="NCBI Taxonomy" id="2727402"/>
    <lineage>
        <taxon>Eukaryota</taxon>
        <taxon>Viridiplantae</taxon>
        <taxon>Streptophyta</taxon>
        <taxon>Embryophyta</taxon>
        <taxon>Tracheophyta</taxon>
        <taxon>Spermatophyta</taxon>
        <taxon>Magnoliopsida</taxon>
        <taxon>eudicotyledons</taxon>
        <taxon>Gunneridae</taxon>
        <taxon>Pentapetalae</taxon>
        <taxon>asterids</taxon>
        <taxon>lamiids</taxon>
        <taxon>Lamiales</taxon>
        <taxon>Pedaliaceae</taxon>
        <taxon>Sesamum</taxon>
    </lineage>
</organism>
<reference evidence="2" key="1">
    <citation type="submission" date="2020-06" db="EMBL/GenBank/DDBJ databases">
        <authorList>
            <person name="Li T."/>
            <person name="Hu X."/>
            <person name="Zhang T."/>
            <person name="Song X."/>
            <person name="Zhang H."/>
            <person name="Dai N."/>
            <person name="Sheng W."/>
            <person name="Hou X."/>
            <person name="Wei L."/>
        </authorList>
    </citation>
    <scope>NUCLEOTIDE SEQUENCE</scope>
    <source>
        <strain evidence="2">KEN1</strain>
        <tissue evidence="2">Leaf</tissue>
    </source>
</reference>
<reference evidence="2" key="2">
    <citation type="journal article" date="2024" name="Plant">
        <title>Genomic evolution and insights into agronomic trait innovations of Sesamum species.</title>
        <authorList>
            <person name="Miao H."/>
            <person name="Wang L."/>
            <person name="Qu L."/>
            <person name="Liu H."/>
            <person name="Sun Y."/>
            <person name="Le M."/>
            <person name="Wang Q."/>
            <person name="Wei S."/>
            <person name="Zheng Y."/>
            <person name="Lin W."/>
            <person name="Duan Y."/>
            <person name="Cao H."/>
            <person name="Xiong S."/>
            <person name="Wang X."/>
            <person name="Wei L."/>
            <person name="Li C."/>
            <person name="Ma Q."/>
            <person name="Ju M."/>
            <person name="Zhao R."/>
            <person name="Li G."/>
            <person name="Mu C."/>
            <person name="Tian Q."/>
            <person name="Mei H."/>
            <person name="Zhang T."/>
            <person name="Gao T."/>
            <person name="Zhang H."/>
        </authorList>
    </citation>
    <scope>NUCLEOTIDE SEQUENCE</scope>
    <source>
        <strain evidence="2">KEN1</strain>
    </source>
</reference>
<accession>A0AAW2WZU1</accession>